<dbReference type="EMBL" id="LMYN01000154">
    <property type="protein sequence ID" value="KRZ99304.1"/>
    <property type="molecule type" value="Genomic_DNA"/>
</dbReference>
<dbReference type="InterPro" id="IPR000073">
    <property type="entry name" value="AB_hydrolase_1"/>
</dbReference>
<dbReference type="RefSeq" id="XP_015465407.1">
    <property type="nucleotide sequence ID" value="XM_015613756.1"/>
</dbReference>
<dbReference type="InterPro" id="IPR029058">
    <property type="entry name" value="AB_hydrolase_fold"/>
</dbReference>
<reference evidence="2 3" key="1">
    <citation type="submission" date="2015-11" db="EMBL/GenBank/DDBJ databases">
        <title>The genome of Debaryomyces fabryi.</title>
        <authorList>
            <person name="Tafer H."/>
            <person name="Lopandic K."/>
        </authorList>
    </citation>
    <scope>NUCLEOTIDE SEQUENCE [LARGE SCALE GENOMIC DNA]</scope>
    <source>
        <strain evidence="2 3">CBS 789</strain>
    </source>
</reference>
<dbReference type="GeneID" id="26841936"/>
<dbReference type="Proteomes" id="UP000054251">
    <property type="component" value="Unassembled WGS sequence"/>
</dbReference>
<evidence type="ECO:0000313" key="3">
    <source>
        <dbReference type="Proteomes" id="UP000054251"/>
    </source>
</evidence>
<proteinExistence type="predicted"/>
<evidence type="ECO:0000259" key="1">
    <source>
        <dbReference type="Pfam" id="PF12697"/>
    </source>
</evidence>
<gene>
    <name evidence="2" type="ORF">AC631_04927</name>
</gene>
<keyword evidence="3" id="KW-1185">Reference proteome</keyword>
<feature type="domain" description="AB hydrolase-1" evidence="1">
    <location>
        <begin position="64"/>
        <end position="350"/>
    </location>
</feature>
<dbReference type="PANTHER" id="PTHR43194:SF2">
    <property type="entry name" value="PEROXISOMAL MEMBRANE PROTEIN LPX1"/>
    <property type="match status" value="1"/>
</dbReference>
<dbReference type="OrthoDB" id="94039at2759"/>
<comment type="caution">
    <text evidence="2">The sequence shown here is derived from an EMBL/GenBank/DDBJ whole genome shotgun (WGS) entry which is preliminary data.</text>
</comment>
<dbReference type="AlphaFoldDB" id="A0A0V1PSU6"/>
<organism evidence="2 3">
    <name type="scientific">Debaryomyces fabryi</name>
    <dbReference type="NCBI Taxonomy" id="58627"/>
    <lineage>
        <taxon>Eukaryota</taxon>
        <taxon>Fungi</taxon>
        <taxon>Dikarya</taxon>
        <taxon>Ascomycota</taxon>
        <taxon>Saccharomycotina</taxon>
        <taxon>Pichiomycetes</taxon>
        <taxon>Debaryomycetaceae</taxon>
        <taxon>Debaryomyces</taxon>
    </lineage>
</organism>
<name>A0A0V1PSU6_9ASCO</name>
<protein>
    <recommendedName>
        <fullName evidence="1">AB hydrolase-1 domain-containing protein</fullName>
    </recommendedName>
</protein>
<evidence type="ECO:0000313" key="2">
    <source>
        <dbReference type="EMBL" id="KRZ99304.1"/>
    </source>
</evidence>
<sequence>MHPNRPELYTHEVKAAVANFPRQKGAVLLEKSLDSVEDNTLKICYRRYQGKSNTLSLSKTKLNLVFFHGTGMNKGLWHYHIDKLFEFFNSGQDNGTNLHLNVVCAFDAVNHGESAELNREKLGYVYDWRDSSKDVVKVLAEDEAATFVDAENKISIMIGHSMGGFITLYSAYLAPALFDSCIVVNPVAHVSPFEYAERDKEFKDWYEGNYMKDEFDIQDGSNWYREIETFLRNGSFYRRFHPGVLACMVKDELPTAVRESPNAAYKKIKLNTTVASQIHTYWGMNKSVPYGMAILNQVEIPVFHVVGDLDISSGEARHFIRNSLLQVVQGVNLPNAKHLVNGEDPDRIIELFTLFIQEREVIYSEKALIDEKYLVKKYGKNYRKVLSDSRLDMLKKNGAVAPKL</sequence>
<dbReference type="Pfam" id="PF12697">
    <property type="entry name" value="Abhydrolase_6"/>
    <property type="match status" value="1"/>
</dbReference>
<dbReference type="PANTHER" id="PTHR43194">
    <property type="entry name" value="HYDROLASE ALPHA/BETA FOLD FAMILY"/>
    <property type="match status" value="1"/>
</dbReference>
<dbReference type="Gene3D" id="3.40.50.1820">
    <property type="entry name" value="alpha/beta hydrolase"/>
    <property type="match status" value="1"/>
</dbReference>
<dbReference type="InterPro" id="IPR050228">
    <property type="entry name" value="Carboxylesterase_BioH"/>
</dbReference>
<dbReference type="SUPFAM" id="SSF53474">
    <property type="entry name" value="alpha/beta-Hydrolases"/>
    <property type="match status" value="1"/>
</dbReference>
<accession>A0A0V1PSU6</accession>